<accession>A0A3P8Y205</accession>
<reference evidence="10" key="4">
    <citation type="submission" date="2025-09" db="UniProtKB">
        <authorList>
            <consortium name="Ensembl"/>
        </authorList>
    </citation>
    <scope>IDENTIFICATION</scope>
</reference>
<dbReference type="InParanoid" id="A0A3P8Y205"/>
<dbReference type="PROSITE" id="PS50969">
    <property type="entry name" value="FCP1"/>
    <property type="match status" value="1"/>
</dbReference>
<keyword evidence="3" id="KW-0904">Protein phosphatase</keyword>
<dbReference type="Pfam" id="PF03031">
    <property type="entry name" value="NIF"/>
    <property type="match status" value="1"/>
</dbReference>
<dbReference type="GeneTree" id="ENSGT01040000240451"/>
<dbReference type="EC" id="3.1.3.16" evidence="1"/>
<evidence type="ECO:0000256" key="8">
    <source>
        <dbReference type="SAM" id="MobiDB-lite"/>
    </source>
</evidence>
<dbReference type="FunFam" id="3.40.50.1000:FF:000013">
    <property type="entry name" value="Carboxy-terminal domain RNA polymerase II polypeptide A small"/>
    <property type="match status" value="1"/>
</dbReference>
<dbReference type="SUPFAM" id="SSF56784">
    <property type="entry name" value="HAD-like"/>
    <property type="match status" value="1"/>
</dbReference>
<dbReference type="InterPro" id="IPR004274">
    <property type="entry name" value="FCP1_dom"/>
</dbReference>
<evidence type="ECO:0000256" key="3">
    <source>
        <dbReference type="ARBA" id="ARBA00022912"/>
    </source>
</evidence>
<feature type="site" description="Transition state stabilizer" evidence="7">
    <location>
        <position position="1206"/>
    </location>
</feature>
<name>A0A3P8Y205_ESOLU</name>
<keyword evidence="11" id="KW-1185">Reference proteome</keyword>
<feature type="domain" description="FCP1 homology" evidence="9">
    <location>
        <begin position="1102"/>
        <end position="1260"/>
    </location>
</feature>
<evidence type="ECO:0000256" key="7">
    <source>
        <dbReference type="PIRSR" id="PIRSR640078-3"/>
    </source>
</evidence>
<dbReference type="AlphaFoldDB" id="A0A3P8Y205"/>
<comment type="catalytic activity">
    <reaction evidence="5">
        <text>O-phospho-L-threonyl-[protein] + H2O = L-threonyl-[protein] + phosphate</text>
        <dbReference type="Rhea" id="RHEA:47004"/>
        <dbReference type="Rhea" id="RHEA-COMP:11060"/>
        <dbReference type="Rhea" id="RHEA-COMP:11605"/>
        <dbReference type="ChEBI" id="CHEBI:15377"/>
        <dbReference type="ChEBI" id="CHEBI:30013"/>
        <dbReference type="ChEBI" id="CHEBI:43474"/>
        <dbReference type="ChEBI" id="CHEBI:61977"/>
        <dbReference type="EC" id="3.1.3.16"/>
    </reaction>
</comment>
<dbReference type="STRING" id="8010.ENSELUP00000009689"/>
<feature type="site" description="Transition state stabilizer" evidence="7">
    <location>
        <position position="1168"/>
    </location>
</feature>
<evidence type="ECO:0000256" key="5">
    <source>
        <dbReference type="ARBA" id="ARBA00048336"/>
    </source>
</evidence>
<evidence type="ECO:0000313" key="11">
    <source>
        <dbReference type="Proteomes" id="UP000265140"/>
    </source>
</evidence>
<feature type="region of interest" description="Disordered" evidence="8">
    <location>
        <begin position="422"/>
        <end position="449"/>
    </location>
</feature>
<reference evidence="10" key="2">
    <citation type="submission" date="2020-02" db="EMBL/GenBank/DDBJ databases">
        <title>Esox lucius (northern pike) genome, fEsoLuc1, primary haplotype.</title>
        <authorList>
            <person name="Myers G."/>
            <person name="Karagic N."/>
            <person name="Meyer A."/>
            <person name="Pippel M."/>
            <person name="Reichard M."/>
            <person name="Winkler S."/>
            <person name="Tracey A."/>
            <person name="Sims Y."/>
            <person name="Howe K."/>
            <person name="Rhie A."/>
            <person name="Formenti G."/>
            <person name="Durbin R."/>
            <person name="Fedrigo O."/>
            <person name="Jarvis E.D."/>
        </authorList>
    </citation>
    <scope>NUCLEOTIDE SEQUENCE [LARGE SCALE GENOMIC DNA]</scope>
</reference>
<dbReference type="InterPro" id="IPR023214">
    <property type="entry name" value="HAD_sf"/>
</dbReference>
<evidence type="ECO:0000256" key="2">
    <source>
        <dbReference type="ARBA" id="ARBA00022801"/>
    </source>
</evidence>
<dbReference type="NCBIfam" id="TIGR02251">
    <property type="entry name" value="HIF-SF_euk"/>
    <property type="match status" value="1"/>
</dbReference>
<feature type="compositionally biased region" description="Low complexity" evidence="8">
    <location>
        <begin position="959"/>
        <end position="968"/>
    </location>
</feature>
<dbReference type="PANTHER" id="PTHR12210">
    <property type="entry name" value="DULLARD PROTEIN PHOSPHATASE"/>
    <property type="match status" value="1"/>
</dbReference>
<dbReference type="InterPro" id="IPR036412">
    <property type="entry name" value="HAD-like_sf"/>
</dbReference>
<dbReference type="Ensembl" id="ENSELUT00000003418.3">
    <property type="protein sequence ID" value="ENSELUP00000009689.2"/>
    <property type="gene ID" value="ENSELUG00000010258.3"/>
</dbReference>
<dbReference type="OrthoDB" id="8690899at2759"/>
<dbReference type="Bgee" id="ENSELUG00000010258">
    <property type="expression patterns" value="Expressed in muscle tissue and 15 other cell types or tissues"/>
</dbReference>
<dbReference type="InterPro" id="IPR011948">
    <property type="entry name" value="Dullard_phosphatase"/>
</dbReference>
<feature type="active site" description="Proton donor" evidence="6">
    <location>
        <position position="1114"/>
    </location>
</feature>
<dbReference type="CDD" id="cd07521">
    <property type="entry name" value="HAD_FCP1-like"/>
    <property type="match status" value="1"/>
</dbReference>
<dbReference type="Gene3D" id="3.40.50.1000">
    <property type="entry name" value="HAD superfamily/HAD-like"/>
    <property type="match status" value="1"/>
</dbReference>
<keyword evidence="2" id="KW-0378">Hydrolase</keyword>
<feature type="compositionally biased region" description="Polar residues" evidence="8">
    <location>
        <begin position="1"/>
        <end position="11"/>
    </location>
</feature>
<feature type="compositionally biased region" description="Acidic residues" evidence="8">
    <location>
        <begin position="1061"/>
        <end position="1074"/>
    </location>
</feature>
<proteinExistence type="predicted"/>
<comment type="catalytic activity">
    <reaction evidence="4">
        <text>O-phospho-L-seryl-[protein] + H2O = L-seryl-[protein] + phosphate</text>
        <dbReference type="Rhea" id="RHEA:20629"/>
        <dbReference type="Rhea" id="RHEA-COMP:9863"/>
        <dbReference type="Rhea" id="RHEA-COMP:11604"/>
        <dbReference type="ChEBI" id="CHEBI:15377"/>
        <dbReference type="ChEBI" id="CHEBI:29999"/>
        <dbReference type="ChEBI" id="CHEBI:43474"/>
        <dbReference type="ChEBI" id="CHEBI:83421"/>
        <dbReference type="EC" id="3.1.3.16"/>
    </reaction>
</comment>
<sequence>MDNSSSIITQVTRDEEDNSTLREEGAPACVVSSKKPRSQGIFQSLFCCVCHQEPEQIPVNNNVPVLVEENGTISKADCGLIEYPHQRKPPLPKELSVICQSFGHCGFPGENKPLFLEKLKTSERYKPIGDCQLTVFLKDNSGQSRYFCTFSKSMPAEHCEVSELIAMDSSEPSAQTTEPCMSLDERDNSLDYTEHQKVNGQINPSVHSSGHYYMNGEQTGDGKPSVDYNGHSMGFEKCISMPCGDYPSFNKHSNPCNSSELSKSFEECTQHCKCSEFRRSSNHSANDCLAVVFSQHCTEHFQASELCQSSDKHCMSFEPSEPAKNSDFFEQCKLPDYLPEISESTESIRPFEQCTGICEDSRKYNHIEHPIEYNKTKEESDDLKMLEPAVQQIEICGLFDSEFCIILEPVLSSDSESRHVSEVHEPTEQTVLDEQSSHRSAEYDIPSGHYESENNLFELRETSVQYELSERCNSCESCPGQHRSTHDKCYEPCCLFDSEEDRSSECSSTDTRSFESFIDDIISSDTLHDLAESYEALVEDVSLDKSRDGQSPLFSEMWESFDVHADVAACEDSSAAEDKLHLDAVAVEELFDFFDKDNTYTFAQRQPYTSCFEGGGVHELFVEQQKSNVSIINEDETYMPSVKKGLETLSVEECKMNDGDVFNLELEAVDEAYDACAEDRQCNVDCADDIDVSDSGSFADEESCESCFEEGTAYRVVEAFLPKDNAIEVEAYESCVEEDTLCGAEEKACNVQAGMDNMNEHTVEEASCKSSADLSSVEYDEAFKGQNDQTLEPCFKEKKTSDQDNQTIAISEDKLYKPHAGNKASEYYEGCDEDCDACSGEYSKCFSRWEDDGLCTEDKTCVEGCNEYKSQHTLSDVNQEANGFCTEENSHKKFHERMDNEGTLEPILDGFKIEEGENDAQFNEESEYPQSFVVLIKDSVLCTEGSKPVMPDGIEFNGDQTDSSTTSSEEIDEQNKSSESCDDLNRLYLTENWEEHNGISEHLQPLESQDLLEQVSDVADHSKDSIDIEPPEQEIETSKQRGSEETTECHPFFKIVASEQPSEDSEEELSDDESSGSCECEFCVPPIEQVPAKPLLPQIKSKDSGKICVVLDLDETLVHSSFKPVNNADFIIPVEIDGTVHQVYVLKRPHVDEYLKRMGELFECVLFTASLSKYADPVSDLLDKWGAFRHRLFRESCVFHRGNYVKDLSRLGRELNKVVIVDNSPASYIFHPDNAVPVASWFDDMADTELLDLIPFFERLSKVDDVYDILKQQRTAS</sequence>
<feature type="active site" description="4-aspartylphosphate intermediate" evidence="6">
    <location>
        <position position="1112"/>
    </location>
</feature>
<reference evidence="11" key="1">
    <citation type="journal article" date="2014" name="PLoS ONE">
        <title>The genome and linkage map of the northern pike (Esox lucius): conserved synteny revealed between the salmonid sister group and the Neoteleostei.</title>
        <authorList>
            <person name="Rondeau E.B."/>
            <person name="Minkley D.R."/>
            <person name="Leong J.S."/>
            <person name="Messmer A.M."/>
            <person name="Jantzen J.R."/>
            <person name="von Schalburg K.R."/>
            <person name="Lemon C."/>
            <person name="Bird N.H."/>
            <person name="Koop B.F."/>
        </authorList>
    </citation>
    <scope>NUCLEOTIDE SEQUENCE</scope>
</reference>
<dbReference type="SMART" id="SM00577">
    <property type="entry name" value="CPDc"/>
    <property type="match status" value="1"/>
</dbReference>
<evidence type="ECO:0000259" key="9">
    <source>
        <dbReference type="PROSITE" id="PS50969"/>
    </source>
</evidence>
<evidence type="ECO:0000256" key="4">
    <source>
        <dbReference type="ARBA" id="ARBA00047761"/>
    </source>
</evidence>
<organism evidence="10 11">
    <name type="scientific">Esox lucius</name>
    <name type="common">Northern pike</name>
    <dbReference type="NCBI Taxonomy" id="8010"/>
    <lineage>
        <taxon>Eukaryota</taxon>
        <taxon>Metazoa</taxon>
        <taxon>Chordata</taxon>
        <taxon>Craniata</taxon>
        <taxon>Vertebrata</taxon>
        <taxon>Euteleostomi</taxon>
        <taxon>Actinopterygii</taxon>
        <taxon>Neopterygii</taxon>
        <taxon>Teleostei</taxon>
        <taxon>Protacanthopterygii</taxon>
        <taxon>Esociformes</taxon>
        <taxon>Esocidae</taxon>
        <taxon>Esox</taxon>
    </lineage>
</organism>
<feature type="compositionally biased region" description="Basic and acidic residues" evidence="8">
    <location>
        <begin position="1036"/>
        <end position="1048"/>
    </location>
</feature>
<feature type="region of interest" description="Disordered" evidence="8">
    <location>
        <begin position="1015"/>
        <end position="1077"/>
    </location>
</feature>
<dbReference type="SFLD" id="SFLDG01124">
    <property type="entry name" value="C0.1:_RNA_Pol_CTD_Phosphatase"/>
    <property type="match status" value="1"/>
</dbReference>
<dbReference type="SFLD" id="SFLDS00003">
    <property type="entry name" value="Haloacid_Dehalogenase"/>
    <property type="match status" value="1"/>
</dbReference>
<reference evidence="10" key="3">
    <citation type="submission" date="2025-08" db="UniProtKB">
        <authorList>
            <consortium name="Ensembl"/>
        </authorList>
    </citation>
    <scope>IDENTIFICATION</scope>
</reference>
<evidence type="ECO:0000256" key="6">
    <source>
        <dbReference type="PIRSR" id="PIRSR640078-1"/>
    </source>
</evidence>
<dbReference type="InterPro" id="IPR050365">
    <property type="entry name" value="TIM50"/>
</dbReference>
<evidence type="ECO:0000256" key="1">
    <source>
        <dbReference type="ARBA" id="ARBA00013081"/>
    </source>
</evidence>
<feature type="region of interest" description="Disordered" evidence="8">
    <location>
        <begin position="948"/>
        <end position="983"/>
    </location>
</feature>
<feature type="region of interest" description="Disordered" evidence="8">
    <location>
        <begin position="1"/>
        <end position="23"/>
    </location>
</feature>
<evidence type="ECO:0000313" key="10">
    <source>
        <dbReference type="Ensembl" id="ENSELUP00000009689.2"/>
    </source>
</evidence>
<dbReference type="InterPro" id="IPR040078">
    <property type="entry name" value="RNA_Pol_CTD_Phosphatase"/>
</dbReference>
<protein>
    <recommendedName>
        <fullName evidence="1">protein-serine/threonine phosphatase</fullName>
        <ecNumber evidence="1">3.1.3.16</ecNumber>
    </recommendedName>
</protein>
<dbReference type="GO" id="GO:0008420">
    <property type="term" value="F:RNA polymerase II CTD heptapeptide repeat phosphatase activity"/>
    <property type="evidence" value="ECO:0007669"/>
    <property type="project" value="InterPro"/>
</dbReference>
<dbReference type="Proteomes" id="UP000265140">
    <property type="component" value="Chromosome 16"/>
</dbReference>